<keyword evidence="5" id="KW-1185">Reference proteome</keyword>
<proteinExistence type="predicted"/>
<dbReference type="Proteomes" id="UP000748752">
    <property type="component" value="Unassembled WGS sequence"/>
</dbReference>
<comment type="caution">
    <text evidence="4">The sequence shown here is derived from an EMBL/GenBank/DDBJ whole genome shotgun (WGS) entry which is preliminary data.</text>
</comment>
<evidence type="ECO:0000313" key="4">
    <source>
        <dbReference type="EMBL" id="MBK1631343.1"/>
    </source>
</evidence>
<evidence type="ECO:0000256" key="1">
    <source>
        <dbReference type="ARBA" id="ARBA00001966"/>
    </source>
</evidence>
<keyword evidence="2" id="KW-0560">Oxidoreductase</keyword>
<dbReference type="InterPro" id="IPR051457">
    <property type="entry name" value="2-oxoacid:Fd_oxidoreductase"/>
</dbReference>
<comment type="cofactor">
    <cofactor evidence="1">
        <name>[4Fe-4S] cluster</name>
        <dbReference type="ChEBI" id="CHEBI:49883"/>
    </cofactor>
</comment>
<dbReference type="Gene3D" id="3.40.50.970">
    <property type="match status" value="1"/>
</dbReference>
<accession>A0ABS1CHL6</accession>
<dbReference type="EMBL" id="NRRV01000024">
    <property type="protein sequence ID" value="MBK1631343.1"/>
    <property type="molecule type" value="Genomic_DNA"/>
</dbReference>
<feature type="domain" description="Thiamine pyrophosphate enzyme TPP-binding" evidence="3">
    <location>
        <begin position="65"/>
        <end position="213"/>
    </location>
</feature>
<dbReference type="PANTHER" id="PTHR48084">
    <property type="entry name" value="2-OXOGLUTARATE OXIDOREDUCTASE SUBUNIT KORB-RELATED"/>
    <property type="match status" value="1"/>
</dbReference>
<reference evidence="4 5" key="1">
    <citation type="journal article" date="2020" name="Microorganisms">
        <title>Osmotic Adaptation and Compatible Solute Biosynthesis of Phototrophic Bacteria as Revealed from Genome Analyses.</title>
        <authorList>
            <person name="Imhoff J.F."/>
            <person name="Rahn T."/>
            <person name="Kunzel S."/>
            <person name="Keller A."/>
            <person name="Neulinger S.C."/>
        </authorList>
    </citation>
    <scope>NUCLEOTIDE SEQUENCE [LARGE SCALE GENOMIC DNA]</scope>
    <source>
        <strain evidence="4 5">DSM 6210</strain>
    </source>
</reference>
<organism evidence="4 5">
    <name type="scientific">Thiohalocapsa halophila</name>
    <dbReference type="NCBI Taxonomy" id="69359"/>
    <lineage>
        <taxon>Bacteria</taxon>
        <taxon>Pseudomonadati</taxon>
        <taxon>Pseudomonadota</taxon>
        <taxon>Gammaproteobacteria</taxon>
        <taxon>Chromatiales</taxon>
        <taxon>Chromatiaceae</taxon>
        <taxon>Thiohalocapsa</taxon>
    </lineage>
</organism>
<name>A0ABS1CHL6_9GAMM</name>
<dbReference type="InterPro" id="IPR029061">
    <property type="entry name" value="THDP-binding"/>
</dbReference>
<dbReference type="PANTHER" id="PTHR48084:SF4">
    <property type="entry name" value="2-OXOGLUTARATE OXIDOREDUCTASE SUBUNIT KORB"/>
    <property type="match status" value="1"/>
</dbReference>
<dbReference type="NCBIfam" id="TIGR02177">
    <property type="entry name" value="PorB_KorB"/>
    <property type="match status" value="1"/>
</dbReference>
<protein>
    <submittedName>
        <fullName evidence="4">2-oxoglutarate synthase</fullName>
    </submittedName>
</protein>
<dbReference type="Pfam" id="PF02775">
    <property type="entry name" value="TPP_enzyme_C"/>
    <property type="match status" value="1"/>
</dbReference>
<dbReference type="CDD" id="cd03375">
    <property type="entry name" value="TPP_OGFOR"/>
    <property type="match status" value="1"/>
</dbReference>
<evidence type="ECO:0000256" key="2">
    <source>
        <dbReference type="ARBA" id="ARBA00023002"/>
    </source>
</evidence>
<dbReference type="RefSeq" id="WP_200237408.1">
    <property type="nucleotide sequence ID" value="NZ_NRRV01000024.1"/>
</dbReference>
<gene>
    <name evidence="4" type="ORF">CKO31_11450</name>
</gene>
<dbReference type="InterPro" id="IPR011896">
    <property type="entry name" value="OFOB"/>
</dbReference>
<sequence length="295" mass="31250">MTAAHGRSTEQLKASIPSLRAKDYKSDVKPVWCPGCGHFGVLAALTKTLAYLELPPEQVAVVSGIGCSSRLPAYLAVHGFHGVHGRALPLATGLKAARPELTVIAAGGDGDGFSIGGNHFLHACRRNQDLTYIVMDNEVYGMTKGQASPTTQPDWCRSKLTPHGTGMRRFQPAAIALAAGASFIARGFAGDPNGLTRLLAAAIEHPGFAFVQVLSPCRTFRPEQQEWKQLVHACELGPAHDAARAAELIQRDDGLGLGLLFEQKIPVYAAGVAADAADTLTAAERLAAIEAEHCR</sequence>
<dbReference type="InterPro" id="IPR011766">
    <property type="entry name" value="TPP_enzyme_TPP-bd"/>
</dbReference>
<evidence type="ECO:0000259" key="3">
    <source>
        <dbReference type="Pfam" id="PF02775"/>
    </source>
</evidence>
<evidence type="ECO:0000313" key="5">
    <source>
        <dbReference type="Proteomes" id="UP000748752"/>
    </source>
</evidence>
<dbReference type="SUPFAM" id="SSF52518">
    <property type="entry name" value="Thiamin diphosphate-binding fold (THDP-binding)"/>
    <property type="match status" value="1"/>
</dbReference>